<accession>A0A4R2RCU7</accession>
<proteinExistence type="predicted"/>
<protein>
    <submittedName>
        <fullName evidence="4">Concanavalin A-like lectin/glucanase superfamily protein</fullName>
    </submittedName>
</protein>
<dbReference type="Pfam" id="PF13385">
    <property type="entry name" value="Laminin_G_3"/>
    <property type="match status" value="1"/>
</dbReference>
<evidence type="ECO:0000256" key="2">
    <source>
        <dbReference type="ARBA" id="ARBA00023157"/>
    </source>
</evidence>
<dbReference type="EMBL" id="SLXT01000042">
    <property type="protein sequence ID" value="TCP60088.1"/>
    <property type="molecule type" value="Genomic_DNA"/>
</dbReference>
<dbReference type="InterPro" id="IPR013320">
    <property type="entry name" value="ConA-like_dom_sf"/>
</dbReference>
<dbReference type="Proteomes" id="UP000294813">
    <property type="component" value="Unassembled WGS sequence"/>
</dbReference>
<keyword evidence="5" id="KW-1185">Reference proteome</keyword>
<dbReference type="SUPFAM" id="SSF49899">
    <property type="entry name" value="Concanavalin A-like lectins/glucanases"/>
    <property type="match status" value="1"/>
</dbReference>
<dbReference type="Gene3D" id="2.60.120.200">
    <property type="match status" value="1"/>
</dbReference>
<dbReference type="SMART" id="SM00560">
    <property type="entry name" value="LamGL"/>
    <property type="match status" value="1"/>
</dbReference>
<evidence type="ECO:0000313" key="5">
    <source>
        <dbReference type="Proteomes" id="UP000294813"/>
    </source>
</evidence>
<dbReference type="OrthoDB" id="2011159at2"/>
<name>A0A4R2RCU7_9FIRM</name>
<dbReference type="GO" id="GO:0030246">
    <property type="term" value="F:carbohydrate binding"/>
    <property type="evidence" value="ECO:0007669"/>
    <property type="project" value="UniProtKB-KW"/>
</dbReference>
<keyword evidence="2" id="KW-1015">Disulfide bond</keyword>
<reference evidence="4 5" key="1">
    <citation type="submission" date="2019-03" db="EMBL/GenBank/DDBJ databases">
        <title>Genomic Encyclopedia of Type Strains, Phase IV (KMG-IV): sequencing the most valuable type-strain genomes for metagenomic binning, comparative biology and taxonomic classification.</title>
        <authorList>
            <person name="Goeker M."/>
        </authorList>
    </citation>
    <scope>NUCLEOTIDE SEQUENCE [LARGE SCALE GENOMIC DNA]</scope>
    <source>
        <strain evidence="4 5">DSM 11170</strain>
    </source>
</reference>
<dbReference type="AlphaFoldDB" id="A0A4R2RCU7"/>
<keyword evidence="1" id="KW-0732">Signal</keyword>
<evidence type="ECO:0000313" key="4">
    <source>
        <dbReference type="EMBL" id="TCP60088.1"/>
    </source>
</evidence>
<dbReference type="RefSeq" id="WP_131920911.1">
    <property type="nucleotide sequence ID" value="NZ_JAOQNU010000043.1"/>
</dbReference>
<feature type="domain" description="LamG-like jellyroll fold" evidence="3">
    <location>
        <begin position="37"/>
        <end position="162"/>
    </location>
</feature>
<sequence>MRLNKGPDGSPSLEVKDMSNVVKVRASESLNSVDTWQRYTVSLWLYLNPVDRAMSRGYIKWGGFKLYLNDPRQFVAFANLGYMHLPQVVIPENKWVHIVTVLDGVFFRVYVDGEFVASSFVGVQNFITQDDLLLGAPNETWIKPIDGRLDDVRIYRRVLTIDEIRRLGNLKTNYSS</sequence>
<gene>
    <name evidence="4" type="ORF">EDD73_1423</name>
</gene>
<keyword evidence="4" id="KW-0430">Lectin</keyword>
<evidence type="ECO:0000256" key="1">
    <source>
        <dbReference type="ARBA" id="ARBA00022729"/>
    </source>
</evidence>
<organism evidence="4 5">
    <name type="scientific">Heliophilum fasciatum</name>
    <dbReference type="NCBI Taxonomy" id="35700"/>
    <lineage>
        <taxon>Bacteria</taxon>
        <taxon>Bacillati</taxon>
        <taxon>Bacillota</taxon>
        <taxon>Clostridia</taxon>
        <taxon>Eubacteriales</taxon>
        <taxon>Heliobacteriaceae</taxon>
        <taxon>Heliophilum</taxon>
    </lineage>
</organism>
<dbReference type="InterPro" id="IPR006558">
    <property type="entry name" value="LamG-like"/>
</dbReference>
<evidence type="ECO:0000259" key="3">
    <source>
        <dbReference type="SMART" id="SM00560"/>
    </source>
</evidence>
<comment type="caution">
    <text evidence="4">The sequence shown here is derived from an EMBL/GenBank/DDBJ whole genome shotgun (WGS) entry which is preliminary data.</text>
</comment>